<comment type="similarity">
    <text evidence="2 6 7">Belongs to the universal ribosomal protein uS2 family.</text>
</comment>
<dbReference type="InterPro" id="IPR023591">
    <property type="entry name" value="Ribosomal_uS2_flav_dom_sf"/>
</dbReference>
<dbReference type="GO" id="GO:0003735">
    <property type="term" value="F:structural constituent of ribosome"/>
    <property type="evidence" value="ECO:0007669"/>
    <property type="project" value="UniProtKB-UniRule"/>
</dbReference>
<dbReference type="EMBL" id="MDYQ01000101">
    <property type="protein sequence ID" value="PRP82519.1"/>
    <property type="molecule type" value="Genomic_DNA"/>
</dbReference>
<dbReference type="InterPro" id="IPR018130">
    <property type="entry name" value="Ribosomal_uS2_CS"/>
</dbReference>
<keyword evidence="3 6" id="KW-0963">Cytoplasm</keyword>
<dbReference type="HAMAP" id="MF_03015">
    <property type="entry name" value="Ribosomal_S2_euk"/>
    <property type="match status" value="1"/>
</dbReference>
<evidence type="ECO:0000256" key="3">
    <source>
        <dbReference type="ARBA" id="ARBA00022490"/>
    </source>
</evidence>
<sequence length="273" mass="30801">MVNQFPDSLAPSEEDVQRFLATSAHVGTQRLEPAMERYVYKRRSDGIHLINIRKTWEKLQLAARVIVTIENPSDVCVISSKPQGQRSVLKFARYTGAQAIAGRYTPGTFTNQIQERFMEPRLLVLTDPRTDHQPIRESSYVNIPTIAFCHTDSPLTYVDIAIPCNNKGAQSIGLMWWLLCREVLYLRNTITRGSPWDVMVDLFLYRSPEEAAEQENKENLIAAAPVESDDSQPMGVHSFDDQWANSGATGSEEQWSENNATAGQSWDATEAQH</sequence>
<name>A0A2P6NEY8_9EUKA</name>
<evidence type="ECO:0000256" key="6">
    <source>
        <dbReference type="HAMAP-Rule" id="MF_03015"/>
    </source>
</evidence>
<evidence type="ECO:0000256" key="2">
    <source>
        <dbReference type="ARBA" id="ARBA00006242"/>
    </source>
</evidence>
<gene>
    <name evidence="9" type="ORF">PROFUN_10089</name>
</gene>
<dbReference type="SUPFAM" id="SSF52313">
    <property type="entry name" value="Ribosomal protein S2"/>
    <property type="match status" value="1"/>
</dbReference>
<dbReference type="GO" id="GO:0006412">
    <property type="term" value="P:translation"/>
    <property type="evidence" value="ECO:0007669"/>
    <property type="project" value="UniProtKB-UniRule"/>
</dbReference>
<dbReference type="FunFam" id="3.40.50.10490:FF:000012">
    <property type="entry name" value="40S ribosomal protein SA"/>
    <property type="match status" value="1"/>
</dbReference>
<dbReference type="Pfam" id="PF00318">
    <property type="entry name" value="Ribosomal_S2"/>
    <property type="match status" value="1"/>
</dbReference>
<dbReference type="NCBIfam" id="TIGR01012">
    <property type="entry name" value="uS2_euk_arch"/>
    <property type="match status" value="1"/>
</dbReference>
<comment type="subunit">
    <text evidence="6">Component of the small ribosomal subunit. Mature ribosomes consist of a small (40S) and a large (60S) subunit. The 40S subunit contains about 33 different proteins and 1 molecule of RNA (18S). The 60S subunit contains about 49 different proteins and 3 molecules of RNA (25S, 5.8S and 5S). Interacts with ribosomal protein S21.</text>
</comment>
<evidence type="ECO:0000256" key="1">
    <source>
        <dbReference type="ARBA" id="ARBA00004496"/>
    </source>
</evidence>
<dbReference type="InParanoid" id="A0A2P6NEY8"/>
<evidence type="ECO:0000256" key="8">
    <source>
        <dbReference type="SAM" id="MobiDB-lite"/>
    </source>
</evidence>
<organism evidence="9 10">
    <name type="scientific">Planoprotostelium fungivorum</name>
    <dbReference type="NCBI Taxonomy" id="1890364"/>
    <lineage>
        <taxon>Eukaryota</taxon>
        <taxon>Amoebozoa</taxon>
        <taxon>Evosea</taxon>
        <taxon>Variosea</taxon>
        <taxon>Cavosteliida</taxon>
        <taxon>Cavosteliaceae</taxon>
        <taxon>Planoprotostelium</taxon>
    </lineage>
</organism>
<dbReference type="PANTHER" id="PTHR11489">
    <property type="entry name" value="40S RIBOSOMAL PROTEIN SA"/>
    <property type="match status" value="1"/>
</dbReference>
<feature type="region of interest" description="Disordered" evidence="8">
    <location>
        <begin position="221"/>
        <end position="273"/>
    </location>
</feature>
<dbReference type="AlphaFoldDB" id="A0A2P6NEY8"/>
<evidence type="ECO:0000313" key="9">
    <source>
        <dbReference type="EMBL" id="PRP82519.1"/>
    </source>
</evidence>
<evidence type="ECO:0000256" key="7">
    <source>
        <dbReference type="RuleBase" id="RU003631"/>
    </source>
</evidence>
<dbReference type="InterPro" id="IPR001865">
    <property type="entry name" value="Ribosomal_uS2"/>
</dbReference>
<dbReference type="PROSITE" id="PS00963">
    <property type="entry name" value="RIBOSOMAL_S2_2"/>
    <property type="match status" value="1"/>
</dbReference>
<evidence type="ECO:0000256" key="4">
    <source>
        <dbReference type="ARBA" id="ARBA00022980"/>
    </source>
</evidence>
<proteinExistence type="inferred from homology"/>
<keyword evidence="5 6" id="KW-0687">Ribonucleoprotein</keyword>
<dbReference type="GO" id="GO:0000028">
    <property type="term" value="P:ribosomal small subunit assembly"/>
    <property type="evidence" value="ECO:0007669"/>
    <property type="project" value="UniProtKB-UniRule"/>
</dbReference>
<dbReference type="InterPro" id="IPR005707">
    <property type="entry name" value="Ribosomal_uS2_euk/arc"/>
</dbReference>
<comment type="subcellular location">
    <subcellularLocation>
        <location evidence="1 6">Cytoplasm</location>
    </subcellularLocation>
</comment>
<dbReference type="Gene3D" id="3.40.50.10490">
    <property type="entry name" value="Glucose-6-phosphate isomerase like protein, domain 1"/>
    <property type="match status" value="1"/>
</dbReference>
<dbReference type="OrthoDB" id="414863at2759"/>
<keyword evidence="10" id="KW-1185">Reference proteome</keyword>
<dbReference type="PRINTS" id="PR00395">
    <property type="entry name" value="RIBOSOMALS2"/>
</dbReference>
<accession>A0A2P6NEY8</accession>
<protein>
    <recommendedName>
        <fullName evidence="6">Small ribosomal subunit protein uS2</fullName>
    </recommendedName>
</protein>
<dbReference type="CDD" id="cd01425">
    <property type="entry name" value="RPS2"/>
    <property type="match status" value="1"/>
</dbReference>
<dbReference type="Proteomes" id="UP000241769">
    <property type="component" value="Unassembled WGS sequence"/>
</dbReference>
<reference evidence="9 10" key="1">
    <citation type="journal article" date="2018" name="Genome Biol. Evol.">
        <title>Multiple Roots of Fruiting Body Formation in Amoebozoa.</title>
        <authorList>
            <person name="Hillmann F."/>
            <person name="Forbes G."/>
            <person name="Novohradska S."/>
            <person name="Ferling I."/>
            <person name="Riege K."/>
            <person name="Groth M."/>
            <person name="Westermann M."/>
            <person name="Marz M."/>
            <person name="Spaller T."/>
            <person name="Winckler T."/>
            <person name="Schaap P."/>
            <person name="Glockner G."/>
        </authorList>
    </citation>
    <scope>NUCLEOTIDE SEQUENCE [LARGE SCALE GENOMIC DNA]</scope>
    <source>
        <strain evidence="9 10">Jena</strain>
    </source>
</reference>
<dbReference type="STRING" id="1890364.A0A2P6NEY8"/>
<dbReference type="FunCoup" id="A0A2P6NEY8">
    <property type="interactions" value="525"/>
</dbReference>
<comment type="caution">
    <text evidence="9">The sequence shown here is derived from an EMBL/GenBank/DDBJ whole genome shotgun (WGS) entry which is preliminary data.</text>
</comment>
<comment type="function">
    <text evidence="6">Required for the assembly and/or stability of the 40S ribosomal subunit. Required for the processing of the 20S rRNA-precursor to mature 18S rRNA in a late step of the maturation of 40S ribosomal subunits.</text>
</comment>
<evidence type="ECO:0000313" key="10">
    <source>
        <dbReference type="Proteomes" id="UP000241769"/>
    </source>
</evidence>
<feature type="compositionally biased region" description="Polar residues" evidence="8">
    <location>
        <begin position="243"/>
        <end position="267"/>
    </location>
</feature>
<dbReference type="GO" id="GO:0022627">
    <property type="term" value="C:cytosolic small ribosomal subunit"/>
    <property type="evidence" value="ECO:0007669"/>
    <property type="project" value="UniProtKB-UniRule"/>
</dbReference>
<keyword evidence="4 6" id="KW-0689">Ribosomal protein</keyword>
<evidence type="ECO:0000256" key="5">
    <source>
        <dbReference type="ARBA" id="ARBA00023274"/>
    </source>
</evidence>
<dbReference type="InterPro" id="IPR027498">
    <property type="entry name" value="Ribosomal_uS2_euk"/>
</dbReference>